<proteinExistence type="predicted"/>
<gene>
    <name evidence="3" type="ORF">ENS56_04725</name>
</gene>
<dbReference type="InterPro" id="IPR001375">
    <property type="entry name" value="Peptidase_S9_cat"/>
</dbReference>
<evidence type="ECO:0000256" key="1">
    <source>
        <dbReference type="ARBA" id="ARBA00022801"/>
    </source>
</evidence>
<dbReference type="GO" id="GO:0006508">
    <property type="term" value="P:proteolysis"/>
    <property type="evidence" value="ECO:0007669"/>
    <property type="project" value="InterPro"/>
</dbReference>
<protein>
    <submittedName>
        <fullName evidence="3">S9 family peptidase</fullName>
    </submittedName>
</protein>
<dbReference type="PANTHER" id="PTHR42776">
    <property type="entry name" value="SERINE PEPTIDASE S9 FAMILY MEMBER"/>
    <property type="match status" value="1"/>
</dbReference>
<keyword evidence="1" id="KW-0378">Hydrolase</keyword>
<dbReference type="InterPro" id="IPR029058">
    <property type="entry name" value="AB_hydrolase_fold"/>
</dbReference>
<dbReference type="Gene3D" id="3.40.50.1820">
    <property type="entry name" value="alpha/beta hydrolase"/>
    <property type="match status" value="1"/>
</dbReference>
<name>A0A832DER5_9BACT</name>
<reference evidence="3" key="1">
    <citation type="journal article" date="2020" name="mSystems">
        <title>Genome- and Community-Level Interaction Insights into Carbon Utilization and Element Cycling Functions of Hydrothermarchaeota in Hydrothermal Sediment.</title>
        <authorList>
            <person name="Zhou Z."/>
            <person name="Liu Y."/>
            <person name="Xu W."/>
            <person name="Pan J."/>
            <person name="Luo Z.H."/>
            <person name="Li M."/>
        </authorList>
    </citation>
    <scope>NUCLEOTIDE SEQUENCE [LARGE SCALE GENOMIC DNA]</scope>
    <source>
        <strain evidence="3">SpSt-500</strain>
    </source>
</reference>
<dbReference type="SUPFAM" id="SSF53474">
    <property type="entry name" value="alpha/beta-Hydrolases"/>
    <property type="match status" value="1"/>
</dbReference>
<comment type="caution">
    <text evidence="3">The sequence shown here is derived from an EMBL/GenBank/DDBJ whole genome shotgun (WGS) entry which is preliminary data.</text>
</comment>
<evidence type="ECO:0000313" key="3">
    <source>
        <dbReference type="EMBL" id="HGT47314.1"/>
    </source>
</evidence>
<dbReference type="AlphaFoldDB" id="A0A832DER5"/>
<evidence type="ECO:0000259" key="2">
    <source>
        <dbReference type="Pfam" id="PF00326"/>
    </source>
</evidence>
<dbReference type="Pfam" id="PF00326">
    <property type="entry name" value="Peptidase_S9"/>
    <property type="match status" value="1"/>
</dbReference>
<dbReference type="PANTHER" id="PTHR42776:SF27">
    <property type="entry name" value="DIPEPTIDYL PEPTIDASE FAMILY MEMBER 6"/>
    <property type="match status" value="1"/>
</dbReference>
<accession>A0A832DER5</accession>
<sequence>MKKTIIEREIISLTDQQNKMIISGWGVEVLESTVVEKITYLSDGLKVKGYIAYPTDYSRKYPSIIWCRGGYGNAGAIDNFTARGMFGQIASWGYCVFASQYRGNDGSEGHDDFGGDDVNDVLNLIPLADEIPQADKNIWGIEGWSRGGMMTYLTLTKTNLFKAAIVIGGIANLRCNADESKFMRRLYEHSLGAYDEEQFIKRCEERSIVNFPDKLAKETPLLLIHGNNDERVLPHDSLDLSYKLLEQKIPFRLVMLEGGDHFLKSHRKEADQLRRMWFDKYLKQEKIV</sequence>
<dbReference type="GO" id="GO:0004252">
    <property type="term" value="F:serine-type endopeptidase activity"/>
    <property type="evidence" value="ECO:0007669"/>
    <property type="project" value="TreeGrafter"/>
</dbReference>
<dbReference type="EMBL" id="DSVI01000005">
    <property type="protein sequence ID" value="HGT47314.1"/>
    <property type="molecule type" value="Genomic_DNA"/>
</dbReference>
<organism evidence="3">
    <name type="scientific">Ignavibacterium album</name>
    <dbReference type="NCBI Taxonomy" id="591197"/>
    <lineage>
        <taxon>Bacteria</taxon>
        <taxon>Pseudomonadati</taxon>
        <taxon>Ignavibacteriota</taxon>
        <taxon>Ignavibacteria</taxon>
        <taxon>Ignavibacteriales</taxon>
        <taxon>Ignavibacteriaceae</taxon>
        <taxon>Ignavibacterium</taxon>
    </lineage>
</organism>
<feature type="domain" description="Peptidase S9 prolyl oligopeptidase catalytic" evidence="2">
    <location>
        <begin position="90"/>
        <end position="283"/>
    </location>
</feature>